<dbReference type="EMBL" id="CP014352">
    <property type="protein sequence ID" value="AMS05300.1"/>
    <property type="molecule type" value="Genomic_DNA"/>
</dbReference>
<protein>
    <submittedName>
        <fullName evidence="2">Uncharacterized protein</fullName>
    </submittedName>
</protein>
<dbReference type="AlphaFoldDB" id="A0AAC8YF01"/>
<evidence type="ECO:0000313" key="3">
    <source>
        <dbReference type="Proteomes" id="UP000075221"/>
    </source>
</evidence>
<dbReference type="Proteomes" id="UP000075221">
    <property type="component" value="Chromosome"/>
</dbReference>
<proteinExistence type="predicted"/>
<evidence type="ECO:0000256" key="1">
    <source>
        <dbReference type="SAM" id="MobiDB-lite"/>
    </source>
</evidence>
<reference evidence="2 3" key="1">
    <citation type="submission" date="2016-02" db="EMBL/GenBank/DDBJ databases">
        <title>Complete Genome Sequence of Propionibacterium acidipropionici ATCC 55737.</title>
        <authorList>
            <person name="Luna Flores C.H."/>
            <person name="Nielsen L.K."/>
            <person name="Marcellin E."/>
        </authorList>
    </citation>
    <scope>NUCLEOTIDE SEQUENCE [LARGE SCALE GENOMIC DNA]</scope>
    <source>
        <strain evidence="2 3">ATCC 55737</strain>
    </source>
</reference>
<accession>A0AAC8YF01</accession>
<organism evidence="2 3">
    <name type="scientific">Acidipropionibacterium acidipropionici</name>
    <dbReference type="NCBI Taxonomy" id="1748"/>
    <lineage>
        <taxon>Bacteria</taxon>
        <taxon>Bacillati</taxon>
        <taxon>Actinomycetota</taxon>
        <taxon>Actinomycetes</taxon>
        <taxon>Propionibacteriales</taxon>
        <taxon>Propionibacteriaceae</taxon>
        <taxon>Acidipropionibacterium</taxon>
    </lineage>
</organism>
<name>A0AAC8YF01_9ACTN</name>
<dbReference type="InterPro" id="IPR012338">
    <property type="entry name" value="Beta-lactam/transpept-like"/>
</dbReference>
<dbReference type="RefSeq" id="WP_062819439.1">
    <property type="nucleotide sequence ID" value="NZ_CP014352.1"/>
</dbReference>
<gene>
    <name evidence="2" type="ORF">AXH35_07340</name>
</gene>
<evidence type="ECO:0000313" key="2">
    <source>
        <dbReference type="EMBL" id="AMS05300.1"/>
    </source>
</evidence>
<feature type="region of interest" description="Disordered" evidence="1">
    <location>
        <begin position="54"/>
        <end position="75"/>
    </location>
</feature>
<sequence>MPTTPSGAPARRRTLLIVVAVALVLALVIGARLSRSEPRGAPAASTAASFVSATGATRWSTPPPSGLTATPALSGSASPLVPPAAATAAVAAAEKATGARMGLSMAPVGGPATATVPWTAGIMTGGPAWSTIKLPIVLANLHAGTATGTESTVRAAITRSDNQAAETLTRRLGDDAAAARAVDAELARYHDTRTRAATTSDRPDFSVLGQTMWSLPDQTVFMASMACTADAAPLRTLMGQVTSDQSWGLGTLHGSLFKGGWGPGIDGRYLVRQTGVITVGKSQYAVSMEAVASDGSFSAGTAALDRLAASLPGVARKMPAGTCG</sequence>
<dbReference type="Gene3D" id="3.40.710.10">
    <property type="entry name" value="DD-peptidase/beta-lactamase superfamily"/>
    <property type="match status" value="1"/>
</dbReference>
<dbReference type="SUPFAM" id="SSF56601">
    <property type="entry name" value="beta-lactamase/transpeptidase-like"/>
    <property type="match status" value="1"/>
</dbReference>